<evidence type="ECO:0000313" key="12">
    <source>
        <dbReference type="Proteomes" id="UP001334084"/>
    </source>
</evidence>
<dbReference type="InterPro" id="IPR011704">
    <property type="entry name" value="ATPase_dyneun-rel_AAA"/>
</dbReference>
<evidence type="ECO:0000313" key="11">
    <source>
        <dbReference type="EMBL" id="WUR04220.1"/>
    </source>
</evidence>
<feature type="region of interest" description="Disordered" evidence="9">
    <location>
        <begin position="2825"/>
        <end position="2844"/>
    </location>
</feature>
<keyword evidence="7" id="KW-0143">Chaperone</keyword>
<dbReference type="GO" id="GO:0005654">
    <property type="term" value="C:nucleoplasm"/>
    <property type="evidence" value="ECO:0007669"/>
    <property type="project" value="UniProtKB-SubCell"/>
</dbReference>
<dbReference type="PANTHER" id="PTHR48103:SF2">
    <property type="entry name" value="MIDASIN"/>
    <property type="match status" value="1"/>
</dbReference>
<evidence type="ECO:0000256" key="7">
    <source>
        <dbReference type="ARBA" id="ARBA00023186"/>
    </source>
</evidence>
<evidence type="ECO:0000256" key="3">
    <source>
        <dbReference type="ARBA" id="ARBA00007188"/>
    </source>
</evidence>
<dbReference type="GO" id="GO:0005524">
    <property type="term" value="F:ATP binding"/>
    <property type="evidence" value="ECO:0007669"/>
    <property type="project" value="UniProtKB-KW"/>
</dbReference>
<gene>
    <name evidence="11" type="ORF">VNE69_07285</name>
</gene>
<reference evidence="11" key="1">
    <citation type="journal article" date="2024" name="BMC Genomics">
        <title>Functional annotation of a divergent genome using sequence and structure-based similarity.</title>
        <authorList>
            <person name="Svedberg D."/>
            <person name="Winiger R.R."/>
            <person name="Berg A."/>
            <person name="Sharma H."/>
            <person name="Tellgren-Roth C."/>
            <person name="Debrunner-Vossbrinck B.A."/>
            <person name="Vossbrinck C.R."/>
            <person name="Barandun J."/>
        </authorList>
    </citation>
    <scope>NUCLEOTIDE SEQUENCE</scope>
    <source>
        <strain evidence="11">Illinois isolate</strain>
    </source>
</reference>
<dbReference type="Gene3D" id="3.40.50.300">
    <property type="entry name" value="P-loop containing nucleotide triphosphate hydrolases"/>
    <property type="match status" value="5"/>
</dbReference>
<dbReference type="InterPro" id="IPR041190">
    <property type="entry name" value="Midasin_AAA_lid_5"/>
</dbReference>
<feature type="domain" description="AAA+ ATPase" evidence="10">
    <location>
        <begin position="1199"/>
        <end position="1344"/>
    </location>
</feature>
<comment type="subcellular location">
    <subcellularLocation>
        <location evidence="1">Nucleus</location>
        <location evidence="1">Nucleolus</location>
    </subcellularLocation>
    <subcellularLocation>
        <location evidence="2">Nucleus</location>
        <location evidence="2">Nucleoplasm</location>
    </subcellularLocation>
</comment>
<feature type="region of interest" description="Disordered" evidence="9">
    <location>
        <begin position="2663"/>
        <end position="2776"/>
    </location>
</feature>
<evidence type="ECO:0000256" key="1">
    <source>
        <dbReference type="ARBA" id="ARBA00004604"/>
    </source>
</evidence>
<evidence type="ECO:0000256" key="4">
    <source>
        <dbReference type="ARBA" id="ARBA00017143"/>
    </source>
</evidence>
<dbReference type="SUPFAM" id="SSF52540">
    <property type="entry name" value="P-loop containing nucleoside triphosphate hydrolases"/>
    <property type="match status" value="5"/>
</dbReference>
<dbReference type="GO" id="GO:0000055">
    <property type="term" value="P:ribosomal large subunit export from nucleus"/>
    <property type="evidence" value="ECO:0007669"/>
    <property type="project" value="TreeGrafter"/>
</dbReference>
<keyword evidence="5" id="KW-0547">Nucleotide-binding</keyword>
<dbReference type="InterPro" id="IPR040848">
    <property type="entry name" value="AAA_lid_7"/>
</dbReference>
<feature type="compositionally biased region" description="Acidic residues" evidence="9">
    <location>
        <begin position="2663"/>
        <end position="2682"/>
    </location>
</feature>
<dbReference type="Pfam" id="PF17867">
    <property type="entry name" value="AAA_lid_7"/>
    <property type="match status" value="1"/>
</dbReference>
<protein>
    <recommendedName>
        <fullName evidence="4">Midasin</fullName>
    </recommendedName>
</protein>
<sequence length="3068" mass="360933">MNEDLTHNFIKNYKDLLKDMESYKNLKIPICIYGEIGKTRFLKSIIKNLIIIDSREISDIRNLSGFYAIENGEINYVEGILITALKKGLNILFKNIDQNYNLQFFLNSVIKNRKIVNNKNEEIFAEKNFNIFFTSKEKFKNNDIYFLGPVNYTLFKYPKKLENIMENVIHLLNSNVNTKCDHNKNMDCNKFCMSGNFDCYNGSTLCLSKQTNLRIFHYKKIFQLHKLLDEKILNSHEARLEFYDKLVTLFLNHDSEELLSTLNLNYFPDVVIFDFNIVKTYAYKLAIRNILNNIKMKKYSLLIGETGVGKTSLVQYICNNSRKYFDQEINLKVVNMSPDVDGYDLIGGYGSFDIEKRITDLYNKHLISKPKIFDNKILIKDLKEKVNDEEVDFLEKCIQNKTNFIWKDGILVEAMKNGFWILLDEINLCNDETLGMIDSLLSKKEVINYERKNVEKIEIHKNFMLFACMNPGNDHGKKNFISHNFNYVTFYDFTSNIFDIKAVIANYVQNILEEKEIEKLSEIFYEIKQGIRNKELTNKIEPLISGRTLIRCLNAIKNNRNINIMDIFSVFILTQFDLQSRSVIYSKLSSLFSSIENKILPTYEDCGYILTPKTQIMMYDLKISILLNCPILLQGDTSTGKTSIIFYLANKQNRKVIRFNNHEHTEASDYLGNYIATPKGIKFKESVFIEAIRKGWWVILDELNLAQSDVLEVLNRLLDDNKEIYLNQNDELIKAHPDFRLFATQNIEYGGRKGISKAFRNRFIEIFFGEKTDLELLEILHIKTKLPKSFCTNMIKIYTKLKNLRNIDSLMTLRDLFKWANRIPKTMFEVYEIGLSIIYERQRNYLDKEKVLDIFREVFNKLEKFNFDYSENDIFRIDNELIANISKDIILTPSLLKIIKLLKAAIFCKEPILLIGETGIGKTKICEVLAKYLNRNFVFTNMHSGIESSDFTGNFTLDQGKIEWKNGPLIEAVKNGHFFLIDEINLAEDAVLERLNSLLEDKREIFVTEIDENFRAHDDFIIVATMNPGNDFGKRELSPALRNRFTEIYYDLPNEEIHKIFDMMLIKHGIQRPVFYENMIKTKSSLRNYELFCEFYKSMKQKVPGVVKIRNDISDATISKEAYQLAFTSGHKTTKDEYNSEFNLGKNDEKYFDTSDFKETEDFIILNSFCISKSCHVSFDFQNQTTLYNLNQILRALVVQKGLLLEGEPGVGKTSIIYNLSKLVNKKCIRINLSEQTELSDLVGTYLPVKNGIKFVKSQFTQALENGDWIILDEINLCSQSVIEGLNSVLDYRRKLVLSECIINVHSDTKIFATMNPYNNLNGRKILPKSFVDRFVSIYMRQYTKEDIKNILEKLFIEYKYYEKVNLRENIKRNLCPVTTGKINYKVDENKFQLGNVRIQNYNYDVIEQNKKDKSLNLHEIHRSMKLDENNISDLSKRKSKNDISDYVLIHSQLPQLEIILSALLKNIPVIITGGFGKSSLINFISNLFNLQYFDFMCHKEIDTSDLLGQYHKSDEGTFLWRNSLFIENILKGSLIVLHNPELIEKSIFDRCNSLFESDRSINIYEKGIDTEININNKTKFILLVDNLIDLSPAIIDRCYVVELSDKISYIDAWKIFYRNRQIYKNHLNDQESLKKYQESHKYDAYVQNQESLKDNPYVKNQNYVQDQESLKYDSYLKDQESLKYDAYIKYDPYANRLCLKDNPYANDQNYEQDRVCLKDDAYVQNQESLKDNPYLKDRVCLKDESTKKMKLSGNGDSTNINFEDFKYKEFVDTKDFDISYRKFQSFSITPKFLYRNLTNIYNEILHKNIENMFRFKKKEIEFDTSKIKYIEFYKKIKFNINRGENDKEKILNMRNTHNLTDNEKCITFIKNMNLEIIYNKNEHQETKLKNPIITKDNTTSTRNINTRKKNSLKDTCILNVPTNLQELKETILSSLNSKSLKDIPNLKDLCTTLSQFCLSFTTNFDPEYFTMLQSFQEDPLSYYKDYITFLKYKKENEILEDIYENIKSLYKYGRGEIRDLVSNLEEINTNFYNEILIINKKLDRDFYKFKKMFLNLDLCSYLLDIQVVELFEEFSDLLDYYLIYLLEERWKTNKCNGSCKQNDKNIIHEENDKSLIHVKNNIHVNDVSKDNLVHEEEDHVKNIIPGDEDLKNILIHVEDVFKDFVHDLYQEYQKIEVPLKSLTYKNLVATCLVNQDFIKYLKDLQYGEFGSYMCKILYSLTNKKSLDISNLVLEACLYNPIIKDTDKIDRISIPEKYINECLTDIFKIREISYILDTRVNIIHFTDKFIKTFINESEVNKYTNIDASINSNMIIGDYPLFTKQDILLDKINDYMSNNKINKNLLDGLDTSSYLKQEYKKKDQIYKELVKYYKNPDSLSWPINYKYFIFLEIHSFTKDLAERYFLDCQVYEFNDRMKFATEKSLRNNNNLMYNLVLQYKAFDIEKLTLKKINESKTKLKREPKLYSKIRKELVDFLSLPVTNILDLKFDKPGCCCKETKIEEIMYKFVDKNETNCICERFINLSEKINRSQITSILETHEILHGNNDEIKEDQNYIIHTDNIIKKNDIFTRDKILDIFYGRNVVDKFSYPEICLSKVINKITDDSSHLRLINLALNFPFPPFLYFIFNFADEDEVEYEDGTGIKGGTGEKNISDKIEEEDEISNEYCENEDIQEEDGIDLENEGNMSSVEDEEDEKNETGVDGNEESSGQSDESSEQSSEHKESNERSDEQEEQSDEGHGESSENIENGYEEELNEEESNEEELNEEKPNEKDFILEEDVQEIYNNILTDYKYKEGKLNQNQTCNEALDYERRVFGELQEEALCPGEGPQEIEGNQDQGDKNPQDQIINISYKESYSEKLVLMLRNILENNKQNKYKGDYKSGKKLNMKKLIPYIASDYRKDKIWMKRKKNDKKEYCVRLFIDNSKSMYSQEMIDTLLILSSRLKNSFKALNIPVEIYRFGETKCQCEINKMTFTDRETNVDFIEEYEEGINIILTDGIFQKTGFYNKNFLIILIDKNDIMNMSKVSVTEGNVFIQKYIELFSMKYCIIRDLEELESTFILALKELLQ</sequence>
<dbReference type="PANTHER" id="PTHR48103">
    <property type="entry name" value="MIDASIN-RELATED"/>
    <property type="match status" value="1"/>
</dbReference>
<dbReference type="CDD" id="cd00009">
    <property type="entry name" value="AAA"/>
    <property type="match status" value="2"/>
</dbReference>
<organism evidence="11 12">
    <name type="scientific">Vairimorpha necatrix</name>
    <dbReference type="NCBI Taxonomy" id="6039"/>
    <lineage>
        <taxon>Eukaryota</taxon>
        <taxon>Fungi</taxon>
        <taxon>Fungi incertae sedis</taxon>
        <taxon>Microsporidia</taxon>
        <taxon>Nosematidae</taxon>
        <taxon>Vairimorpha</taxon>
    </lineage>
</organism>
<feature type="compositionally biased region" description="Basic and acidic residues" evidence="9">
    <location>
        <begin position="2718"/>
        <end position="2728"/>
    </location>
</feature>
<feature type="domain" description="AAA+ ATPase" evidence="10">
    <location>
        <begin position="627"/>
        <end position="773"/>
    </location>
</feature>
<dbReference type="GO" id="GO:0030687">
    <property type="term" value="C:preribosome, large subunit precursor"/>
    <property type="evidence" value="ECO:0007669"/>
    <property type="project" value="TreeGrafter"/>
</dbReference>
<proteinExistence type="inferred from homology"/>
<feature type="domain" description="AAA+ ATPase" evidence="10">
    <location>
        <begin position="297"/>
        <end position="518"/>
    </location>
</feature>
<dbReference type="RefSeq" id="XP_065330365.1">
    <property type="nucleotide sequence ID" value="XM_065474292.1"/>
</dbReference>
<dbReference type="SMART" id="SM00382">
    <property type="entry name" value="AAA"/>
    <property type="match status" value="4"/>
</dbReference>
<evidence type="ECO:0000256" key="9">
    <source>
        <dbReference type="SAM" id="MobiDB-lite"/>
    </source>
</evidence>
<evidence type="ECO:0000256" key="2">
    <source>
        <dbReference type="ARBA" id="ARBA00004642"/>
    </source>
</evidence>
<comment type="similarity">
    <text evidence="3">Belongs to the midasin family.</text>
</comment>
<keyword evidence="12" id="KW-1185">Reference proteome</keyword>
<feature type="domain" description="AAA+ ATPase" evidence="10">
    <location>
        <begin position="908"/>
        <end position="1051"/>
    </location>
</feature>
<evidence type="ECO:0000256" key="5">
    <source>
        <dbReference type="ARBA" id="ARBA00022741"/>
    </source>
</evidence>
<evidence type="ECO:0000259" key="10">
    <source>
        <dbReference type="SMART" id="SM00382"/>
    </source>
</evidence>
<dbReference type="Pfam" id="PF07728">
    <property type="entry name" value="AAA_5"/>
    <property type="match status" value="5"/>
</dbReference>
<dbReference type="GO" id="GO:0016887">
    <property type="term" value="F:ATP hydrolysis activity"/>
    <property type="evidence" value="ECO:0007669"/>
    <property type="project" value="InterPro"/>
</dbReference>
<dbReference type="EMBL" id="CP142732">
    <property type="protein sequence ID" value="WUR04220.1"/>
    <property type="molecule type" value="Genomic_DNA"/>
</dbReference>
<evidence type="ECO:0000256" key="8">
    <source>
        <dbReference type="ARBA" id="ARBA00023242"/>
    </source>
</evidence>
<dbReference type="GeneID" id="90542041"/>
<dbReference type="InterPro" id="IPR027417">
    <property type="entry name" value="P-loop_NTPase"/>
</dbReference>
<evidence type="ECO:0000256" key="6">
    <source>
        <dbReference type="ARBA" id="ARBA00022840"/>
    </source>
</evidence>
<dbReference type="GO" id="GO:0000027">
    <property type="term" value="P:ribosomal large subunit assembly"/>
    <property type="evidence" value="ECO:0007669"/>
    <property type="project" value="TreeGrafter"/>
</dbReference>
<name>A0AAX4JDZ9_9MICR</name>
<feature type="compositionally biased region" description="Basic and acidic residues" evidence="9">
    <location>
        <begin position="2766"/>
        <end position="2775"/>
    </location>
</feature>
<dbReference type="Pfam" id="PF17865">
    <property type="entry name" value="AAA_lid_5"/>
    <property type="match status" value="1"/>
</dbReference>
<keyword evidence="6" id="KW-0067">ATP-binding</keyword>
<dbReference type="GO" id="GO:0005730">
    <property type="term" value="C:nucleolus"/>
    <property type="evidence" value="ECO:0007669"/>
    <property type="project" value="UniProtKB-SubCell"/>
</dbReference>
<feature type="compositionally biased region" description="Acidic residues" evidence="9">
    <location>
        <begin position="2749"/>
        <end position="2765"/>
    </location>
</feature>
<accession>A0AAX4JDZ9</accession>
<keyword evidence="8" id="KW-0539">Nucleus</keyword>
<dbReference type="Proteomes" id="UP001334084">
    <property type="component" value="Chromosome 7"/>
</dbReference>
<dbReference type="InterPro" id="IPR003593">
    <property type="entry name" value="AAA+_ATPase"/>
</dbReference>
<dbReference type="FunFam" id="3.40.50.300:FF:000142">
    <property type="entry name" value="Midasin"/>
    <property type="match status" value="3"/>
</dbReference>